<dbReference type="NCBIfam" id="TIGR00369">
    <property type="entry name" value="unchar_dom_1"/>
    <property type="match status" value="1"/>
</dbReference>
<keyword evidence="4" id="KW-1185">Reference proteome</keyword>
<protein>
    <submittedName>
        <fullName evidence="3">Uncharacterized domain 1-containing protein</fullName>
    </submittedName>
</protein>
<gene>
    <name evidence="3" type="ORF">SAMN05444158_4939</name>
</gene>
<evidence type="ECO:0000313" key="4">
    <source>
        <dbReference type="Proteomes" id="UP000243904"/>
    </source>
</evidence>
<dbReference type="CDD" id="cd03443">
    <property type="entry name" value="PaaI_thioesterase"/>
    <property type="match status" value="1"/>
</dbReference>
<reference evidence="4" key="1">
    <citation type="submission" date="2016-10" db="EMBL/GenBank/DDBJ databases">
        <authorList>
            <person name="Varghese N."/>
            <person name="Submissions S."/>
        </authorList>
    </citation>
    <scope>NUCLEOTIDE SEQUENCE [LARGE SCALE GENOMIC DNA]</scope>
    <source>
        <strain evidence="4">GAS369</strain>
    </source>
</reference>
<dbReference type="Gene3D" id="3.10.129.10">
    <property type="entry name" value="Hotdog Thioesterase"/>
    <property type="match status" value="1"/>
</dbReference>
<dbReference type="RefSeq" id="WP_244548812.1">
    <property type="nucleotide sequence ID" value="NZ_LT629750.1"/>
</dbReference>
<evidence type="ECO:0000259" key="2">
    <source>
        <dbReference type="Pfam" id="PF03061"/>
    </source>
</evidence>
<dbReference type="EMBL" id="LT629750">
    <property type="protein sequence ID" value="SDT23310.1"/>
    <property type="molecule type" value="Genomic_DNA"/>
</dbReference>
<sequence>MSITGRDGPFWDMMEGRVALPRITELLGFKLIAVDPTAGTLNAEFQGAPQFMNAGGTIQGGIITAMLDDVMSYAGTAFLNGTHMLPTLEIKTTFIRPAPVGPLFGAGRLVHRGRDFAFLEGVLKGDGDRLLASATATARILPIPSQKE</sequence>
<dbReference type="Proteomes" id="UP000243904">
    <property type="component" value="Chromosome I"/>
</dbReference>
<evidence type="ECO:0000313" key="3">
    <source>
        <dbReference type="EMBL" id="SDT23310.1"/>
    </source>
</evidence>
<dbReference type="GO" id="GO:0016289">
    <property type="term" value="F:acyl-CoA hydrolase activity"/>
    <property type="evidence" value="ECO:0007669"/>
    <property type="project" value="UniProtKB-ARBA"/>
</dbReference>
<accession>A0A1H1YPM5</accession>
<dbReference type="InterPro" id="IPR003736">
    <property type="entry name" value="PAAI_dom"/>
</dbReference>
<proteinExistence type="predicted"/>
<feature type="domain" description="Thioesterase" evidence="2">
    <location>
        <begin position="55"/>
        <end position="131"/>
    </location>
</feature>
<dbReference type="InterPro" id="IPR029069">
    <property type="entry name" value="HotDog_dom_sf"/>
</dbReference>
<keyword evidence="1" id="KW-0378">Hydrolase</keyword>
<name>A0A1H1YPM5_9BRAD</name>
<evidence type="ECO:0000256" key="1">
    <source>
        <dbReference type="ARBA" id="ARBA00022801"/>
    </source>
</evidence>
<dbReference type="SUPFAM" id="SSF54637">
    <property type="entry name" value="Thioesterase/thiol ester dehydrase-isomerase"/>
    <property type="match status" value="1"/>
</dbReference>
<dbReference type="InterPro" id="IPR006683">
    <property type="entry name" value="Thioestr_dom"/>
</dbReference>
<organism evidence="3 4">
    <name type="scientific">Bradyrhizobium canariense</name>
    <dbReference type="NCBI Taxonomy" id="255045"/>
    <lineage>
        <taxon>Bacteria</taxon>
        <taxon>Pseudomonadati</taxon>
        <taxon>Pseudomonadota</taxon>
        <taxon>Alphaproteobacteria</taxon>
        <taxon>Hyphomicrobiales</taxon>
        <taxon>Nitrobacteraceae</taxon>
        <taxon>Bradyrhizobium</taxon>
    </lineage>
</organism>
<dbReference type="Pfam" id="PF03061">
    <property type="entry name" value="4HBT"/>
    <property type="match status" value="1"/>
</dbReference>
<dbReference type="AlphaFoldDB" id="A0A1H1YPM5"/>